<evidence type="ECO:0000313" key="3">
    <source>
        <dbReference type="Proteomes" id="UP001295684"/>
    </source>
</evidence>
<reference evidence="2" key="1">
    <citation type="submission" date="2023-07" db="EMBL/GenBank/DDBJ databases">
        <authorList>
            <consortium name="AG Swart"/>
            <person name="Singh M."/>
            <person name="Singh A."/>
            <person name="Seah K."/>
            <person name="Emmerich C."/>
        </authorList>
    </citation>
    <scope>NUCLEOTIDE SEQUENCE</scope>
    <source>
        <strain evidence="2">DP1</strain>
    </source>
</reference>
<feature type="compositionally biased region" description="Basic and acidic residues" evidence="1">
    <location>
        <begin position="9"/>
        <end position="23"/>
    </location>
</feature>
<comment type="caution">
    <text evidence="2">The sequence shown here is derived from an EMBL/GenBank/DDBJ whole genome shotgun (WGS) entry which is preliminary data.</text>
</comment>
<feature type="compositionally biased region" description="Low complexity" evidence="1">
    <location>
        <begin position="158"/>
        <end position="171"/>
    </location>
</feature>
<dbReference type="AlphaFoldDB" id="A0AAD1UK25"/>
<dbReference type="EMBL" id="CAMPGE010009358">
    <property type="protein sequence ID" value="CAI2368227.1"/>
    <property type="molecule type" value="Genomic_DNA"/>
</dbReference>
<proteinExistence type="predicted"/>
<gene>
    <name evidence="2" type="ORF">ECRASSUSDP1_LOCUS9518</name>
</gene>
<feature type="compositionally biased region" description="Polar residues" evidence="1">
    <location>
        <begin position="24"/>
        <end position="33"/>
    </location>
</feature>
<feature type="compositionally biased region" description="Basic residues" evidence="1">
    <location>
        <begin position="352"/>
        <end position="363"/>
    </location>
</feature>
<sequence length="386" mass="44601">MKRTGTRSSTREHNNASKKDRVSTSHSKNTASSKAIGSYDLNLKQAMDLAARRDSRTPFYWKLNGLTERIKDYIENKELLPSDSSYMDQIVVNGQSNVARIMNEAESRKKKREIYKVFRRRDSLLGVIPFISNEKFPSATARLQEENTPRTPLDLITTQKKSTSQPKTSPKVVEKGRPPSCKPIMSKSRTTAINQKNTDSLFDPKTLKRLGLVDKGQPKRNFLTSNPPFRVQRPKTNDRKHRKKRKLADMFRDIRKKMRVHAPLTKANGRGQIYINKSIKNRDIRKEEILSDELESRYQKLLRGKYKLTKTNDLIKEDIDSEKSRALTTRAQSCVPIIQKIKHEETLKIKNRQRREAAKKHKQNLSQPPVPEEIACSDLDYENSSL</sequence>
<evidence type="ECO:0000313" key="2">
    <source>
        <dbReference type="EMBL" id="CAI2368227.1"/>
    </source>
</evidence>
<feature type="region of interest" description="Disordered" evidence="1">
    <location>
        <begin position="217"/>
        <end position="242"/>
    </location>
</feature>
<organism evidence="2 3">
    <name type="scientific">Euplotes crassus</name>
    <dbReference type="NCBI Taxonomy" id="5936"/>
    <lineage>
        <taxon>Eukaryota</taxon>
        <taxon>Sar</taxon>
        <taxon>Alveolata</taxon>
        <taxon>Ciliophora</taxon>
        <taxon>Intramacronucleata</taxon>
        <taxon>Spirotrichea</taxon>
        <taxon>Hypotrichia</taxon>
        <taxon>Euplotida</taxon>
        <taxon>Euplotidae</taxon>
        <taxon>Moneuplotes</taxon>
    </lineage>
</organism>
<accession>A0AAD1UK25</accession>
<feature type="region of interest" description="Disordered" evidence="1">
    <location>
        <begin position="1"/>
        <end position="33"/>
    </location>
</feature>
<dbReference type="Proteomes" id="UP001295684">
    <property type="component" value="Unassembled WGS sequence"/>
</dbReference>
<feature type="region of interest" description="Disordered" evidence="1">
    <location>
        <begin position="158"/>
        <end position="185"/>
    </location>
</feature>
<evidence type="ECO:0000256" key="1">
    <source>
        <dbReference type="SAM" id="MobiDB-lite"/>
    </source>
</evidence>
<feature type="region of interest" description="Disordered" evidence="1">
    <location>
        <begin position="352"/>
        <end position="386"/>
    </location>
</feature>
<protein>
    <submittedName>
        <fullName evidence="2">Uncharacterized protein</fullName>
    </submittedName>
</protein>
<name>A0AAD1UK25_EUPCR</name>
<keyword evidence="3" id="KW-1185">Reference proteome</keyword>